<comment type="pathway">
    <text evidence="2">Glycolipid biosynthesis; glycosylphosphatidylinositol-anchor biosynthesis.</text>
</comment>
<evidence type="ECO:0008006" key="13">
    <source>
        <dbReference type="Google" id="ProtNLM"/>
    </source>
</evidence>
<dbReference type="RefSeq" id="WP_179754126.1">
    <property type="nucleotide sequence ID" value="NZ_BAAAGN010000003.1"/>
</dbReference>
<proteinExistence type="predicted"/>
<protein>
    <recommendedName>
        <fullName evidence="13">Mannosyltransferase PIG-V</fullName>
    </recommendedName>
</protein>
<keyword evidence="7" id="KW-0256">Endoplasmic reticulum</keyword>
<accession>A0A7Y9DNQ9</accession>
<evidence type="ECO:0000256" key="9">
    <source>
        <dbReference type="ARBA" id="ARBA00023136"/>
    </source>
</evidence>
<reference evidence="11 12" key="1">
    <citation type="submission" date="2020-07" db="EMBL/GenBank/DDBJ databases">
        <title>Sequencing the genomes of 1000 actinobacteria strains.</title>
        <authorList>
            <person name="Klenk H.-P."/>
        </authorList>
    </citation>
    <scope>NUCLEOTIDE SEQUENCE [LARGE SCALE GENOMIC DNA]</scope>
    <source>
        <strain evidence="11 12">DSM 7487</strain>
    </source>
</reference>
<dbReference type="UniPathway" id="UPA00196"/>
<dbReference type="EMBL" id="JACCBB010000001">
    <property type="protein sequence ID" value="NYD24002.1"/>
    <property type="molecule type" value="Genomic_DNA"/>
</dbReference>
<evidence type="ECO:0000256" key="2">
    <source>
        <dbReference type="ARBA" id="ARBA00004687"/>
    </source>
</evidence>
<feature type="transmembrane region" description="Helical" evidence="10">
    <location>
        <begin position="249"/>
        <end position="268"/>
    </location>
</feature>
<dbReference type="InterPro" id="IPR007315">
    <property type="entry name" value="PIG-V/Gpi18"/>
</dbReference>
<keyword evidence="5" id="KW-0808">Transferase</keyword>
<feature type="transmembrane region" description="Helical" evidence="10">
    <location>
        <begin position="304"/>
        <end position="325"/>
    </location>
</feature>
<evidence type="ECO:0000256" key="1">
    <source>
        <dbReference type="ARBA" id="ARBA00004477"/>
    </source>
</evidence>
<evidence type="ECO:0000256" key="6">
    <source>
        <dbReference type="ARBA" id="ARBA00022692"/>
    </source>
</evidence>
<comment type="caution">
    <text evidence="11">The sequence shown here is derived from an EMBL/GenBank/DDBJ whole genome shotgun (WGS) entry which is preliminary data.</text>
</comment>
<dbReference type="GO" id="GO:0000009">
    <property type="term" value="F:alpha-1,6-mannosyltransferase activity"/>
    <property type="evidence" value="ECO:0007669"/>
    <property type="project" value="InterPro"/>
</dbReference>
<evidence type="ECO:0000313" key="12">
    <source>
        <dbReference type="Proteomes" id="UP000521922"/>
    </source>
</evidence>
<keyword evidence="9 10" id="KW-0472">Membrane</keyword>
<evidence type="ECO:0000256" key="3">
    <source>
        <dbReference type="ARBA" id="ARBA00022502"/>
    </source>
</evidence>
<feature type="transmembrane region" description="Helical" evidence="10">
    <location>
        <begin position="120"/>
        <end position="148"/>
    </location>
</feature>
<gene>
    <name evidence="11" type="ORF">BJ968_003542</name>
</gene>
<keyword evidence="12" id="KW-1185">Reference proteome</keyword>
<dbReference type="Proteomes" id="UP000521922">
    <property type="component" value="Unassembled WGS sequence"/>
</dbReference>
<evidence type="ECO:0000313" key="11">
    <source>
        <dbReference type="EMBL" id="NYD24002.1"/>
    </source>
</evidence>
<keyword evidence="3" id="KW-0337">GPI-anchor biosynthesis</keyword>
<keyword evidence="6 10" id="KW-0812">Transmembrane</keyword>
<dbReference type="GO" id="GO:0004376">
    <property type="term" value="F:GPI mannosyltransferase activity"/>
    <property type="evidence" value="ECO:0007669"/>
    <property type="project" value="InterPro"/>
</dbReference>
<sequence>MTALATGSRPSWPARAHLRWLRTPATVRVLVVYALARLFTAAVLAEVARFQPASTWTTEDPGYGGMLGMWDADWYGRIAEEGYPRSVPLGPAGDVQQSQLAFYPLAPLLARLLMTTGLPFTAAGAVVSLVAGAAAACGVHALLLRVLARRAGPAVARRGAWAAAVLFCVSPPSLVFQVPYTEGPALALLVAFLLCLHAGRYGPAALVAVLLGLTRPVAVPLSVVVVVHLGLRALAGYRAGARLGGREAVRCLGLLAASGAAGLLWPLLAWQLTGQRDAYTATMGAWRAGGRVVPLEPWWGISQYVLGPLGPLLLAVALGLYAWGVLSRRARVLGPELRAWCLAYVGYLLLVLDPFTSLFRYLIFLFPLGALVATRPGRRSPLTAWVVCSLALQVVWIAWLWRFSPPADWPP</sequence>
<evidence type="ECO:0000256" key="10">
    <source>
        <dbReference type="SAM" id="Phobius"/>
    </source>
</evidence>
<feature type="transmembrane region" description="Helical" evidence="10">
    <location>
        <begin position="337"/>
        <end position="352"/>
    </location>
</feature>
<evidence type="ECO:0000256" key="5">
    <source>
        <dbReference type="ARBA" id="ARBA00022679"/>
    </source>
</evidence>
<dbReference type="AlphaFoldDB" id="A0A7Y9DNQ9"/>
<dbReference type="PANTHER" id="PTHR12468:SF2">
    <property type="entry name" value="GPI MANNOSYLTRANSFERASE 2"/>
    <property type="match status" value="1"/>
</dbReference>
<dbReference type="GO" id="GO:0016020">
    <property type="term" value="C:membrane"/>
    <property type="evidence" value="ECO:0007669"/>
    <property type="project" value="GOC"/>
</dbReference>
<evidence type="ECO:0000256" key="8">
    <source>
        <dbReference type="ARBA" id="ARBA00022989"/>
    </source>
</evidence>
<keyword evidence="8 10" id="KW-1133">Transmembrane helix</keyword>
<comment type="subcellular location">
    <subcellularLocation>
        <location evidence="1">Endoplasmic reticulum membrane</location>
        <topology evidence="1">Multi-pass membrane protein</topology>
    </subcellularLocation>
</comment>
<feature type="transmembrane region" description="Helical" evidence="10">
    <location>
        <begin position="160"/>
        <end position="178"/>
    </location>
</feature>
<keyword evidence="4" id="KW-0328">Glycosyltransferase</keyword>
<evidence type="ECO:0000256" key="7">
    <source>
        <dbReference type="ARBA" id="ARBA00022824"/>
    </source>
</evidence>
<evidence type="ECO:0000256" key="4">
    <source>
        <dbReference type="ARBA" id="ARBA00022676"/>
    </source>
</evidence>
<dbReference type="GO" id="GO:0006506">
    <property type="term" value="P:GPI anchor biosynthetic process"/>
    <property type="evidence" value="ECO:0007669"/>
    <property type="project" value="UniProtKB-UniPathway"/>
</dbReference>
<organism evidence="11 12">
    <name type="scientific">Kineococcus aurantiacus</name>
    <dbReference type="NCBI Taxonomy" id="37633"/>
    <lineage>
        <taxon>Bacteria</taxon>
        <taxon>Bacillati</taxon>
        <taxon>Actinomycetota</taxon>
        <taxon>Actinomycetes</taxon>
        <taxon>Kineosporiales</taxon>
        <taxon>Kineosporiaceae</taxon>
        <taxon>Kineococcus</taxon>
    </lineage>
</organism>
<feature type="transmembrane region" description="Helical" evidence="10">
    <location>
        <begin position="382"/>
        <end position="401"/>
    </location>
</feature>
<dbReference type="PANTHER" id="PTHR12468">
    <property type="entry name" value="GPI MANNOSYLTRANSFERASE 2"/>
    <property type="match status" value="1"/>
</dbReference>
<feature type="transmembrane region" description="Helical" evidence="10">
    <location>
        <begin position="25"/>
        <end position="45"/>
    </location>
</feature>
<name>A0A7Y9DNQ9_9ACTN</name>